<dbReference type="GO" id="GO:0006633">
    <property type="term" value="P:fatty acid biosynthetic process"/>
    <property type="evidence" value="ECO:0007669"/>
    <property type="project" value="UniProtKB-KW"/>
</dbReference>
<dbReference type="Gene3D" id="3.90.226.10">
    <property type="entry name" value="2-enoyl-CoA Hydratase, Chain A, domain 1"/>
    <property type="match status" value="1"/>
</dbReference>
<feature type="binding site" evidence="13">
    <location>
        <position position="28"/>
    </location>
    <ligand>
        <name>Zn(2+)</name>
        <dbReference type="ChEBI" id="CHEBI:29105"/>
    </ligand>
</feature>
<keyword evidence="2 13" id="KW-0444">Lipid biosynthesis</keyword>
<reference evidence="16 17" key="1">
    <citation type="submission" date="2019-03" db="EMBL/GenBank/DDBJ databases">
        <title>The complete genome sequence of Neokomagataea sp. Jb2 NBRC113641.</title>
        <authorList>
            <person name="Chua K.-O."/>
            <person name="Chan K.-G."/>
            <person name="See-Too W.-S."/>
        </authorList>
    </citation>
    <scope>NUCLEOTIDE SEQUENCE [LARGE SCALE GENOMIC DNA]</scope>
    <source>
        <strain evidence="16 17">Jb2</strain>
    </source>
</reference>
<feature type="domain" description="CoA carboxyltransferase N-terminal" evidence="15">
    <location>
        <begin position="24"/>
        <end position="293"/>
    </location>
</feature>
<dbReference type="EC" id="2.1.3.15" evidence="13"/>
<evidence type="ECO:0000259" key="15">
    <source>
        <dbReference type="PROSITE" id="PS50980"/>
    </source>
</evidence>
<dbReference type="RefSeq" id="WP_165600431.1">
    <property type="nucleotide sequence ID" value="NZ_SORZ01000001.1"/>
</dbReference>
<evidence type="ECO:0000256" key="8">
    <source>
        <dbReference type="ARBA" id="ARBA00022833"/>
    </source>
</evidence>
<feature type="region of interest" description="Disordered" evidence="14">
    <location>
        <begin position="288"/>
        <end position="347"/>
    </location>
</feature>
<evidence type="ECO:0000256" key="6">
    <source>
        <dbReference type="ARBA" id="ARBA00022771"/>
    </source>
</evidence>
<keyword evidence="10 13" id="KW-0443">Lipid metabolism</keyword>
<dbReference type="HAMAP" id="MF_01395">
    <property type="entry name" value="AcetylCoA_CT_beta"/>
    <property type="match status" value="1"/>
</dbReference>
<evidence type="ECO:0000256" key="5">
    <source>
        <dbReference type="ARBA" id="ARBA00022741"/>
    </source>
</evidence>
<comment type="cofactor">
    <cofactor evidence="13">
        <name>Zn(2+)</name>
        <dbReference type="ChEBI" id="CHEBI:29105"/>
    </cofactor>
    <text evidence="13">Binds 1 zinc ion per subunit.</text>
</comment>
<evidence type="ECO:0000256" key="14">
    <source>
        <dbReference type="SAM" id="MobiDB-lite"/>
    </source>
</evidence>
<dbReference type="PRINTS" id="PR01070">
    <property type="entry name" value="ACCCTRFRASEB"/>
</dbReference>
<evidence type="ECO:0000256" key="7">
    <source>
        <dbReference type="ARBA" id="ARBA00022832"/>
    </source>
</evidence>
<comment type="subcellular location">
    <subcellularLocation>
        <location evidence="1 13">Cytoplasm</location>
    </subcellularLocation>
</comment>
<dbReference type="UniPathway" id="UPA00655">
    <property type="reaction ID" value="UER00711"/>
</dbReference>
<name>A0A506URW8_9PROT</name>
<keyword evidence="7 13" id="KW-0276">Fatty acid metabolism</keyword>
<feature type="binding site" evidence="13">
    <location>
        <position position="50"/>
    </location>
    <ligand>
        <name>Zn(2+)</name>
        <dbReference type="ChEBI" id="CHEBI:29105"/>
    </ligand>
</feature>
<keyword evidence="6 13" id="KW-0863">Zinc-finger</keyword>
<dbReference type="AlphaFoldDB" id="A0A506URW8"/>
<keyword evidence="5 13" id="KW-0547">Nucleotide-binding</keyword>
<keyword evidence="4 13" id="KW-0479">Metal-binding</keyword>
<keyword evidence="9 13" id="KW-0067">ATP-binding</keyword>
<comment type="similarity">
    <text evidence="13">Belongs to the AccD/PCCB family.</text>
</comment>
<dbReference type="SUPFAM" id="SSF52096">
    <property type="entry name" value="ClpP/crotonase"/>
    <property type="match status" value="1"/>
</dbReference>
<feature type="compositionally biased region" description="Basic residues" evidence="14">
    <location>
        <begin position="330"/>
        <end position="347"/>
    </location>
</feature>
<comment type="subunit">
    <text evidence="13">Acetyl-CoA carboxylase is a heterohexamer composed of biotin carboxyl carrier protein (AccB), biotin carboxylase (AccC) and two subunits each of ACCase subunit alpha (AccA) and ACCase subunit beta (AccD).</text>
</comment>
<evidence type="ECO:0000256" key="10">
    <source>
        <dbReference type="ARBA" id="ARBA00023098"/>
    </source>
</evidence>
<evidence type="ECO:0000256" key="13">
    <source>
        <dbReference type="HAMAP-Rule" id="MF_01395"/>
    </source>
</evidence>
<dbReference type="InterPro" id="IPR029045">
    <property type="entry name" value="ClpP/crotonase-like_dom_sf"/>
</dbReference>
<dbReference type="InterPro" id="IPR000438">
    <property type="entry name" value="Acetyl_CoA_COase_Trfase_b_su"/>
</dbReference>
<evidence type="ECO:0000256" key="11">
    <source>
        <dbReference type="ARBA" id="ARBA00023160"/>
    </source>
</evidence>
<evidence type="ECO:0000256" key="4">
    <source>
        <dbReference type="ARBA" id="ARBA00022723"/>
    </source>
</evidence>
<evidence type="ECO:0000256" key="1">
    <source>
        <dbReference type="ARBA" id="ARBA00004496"/>
    </source>
</evidence>
<dbReference type="PANTHER" id="PTHR42995">
    <property type="entry name" value="ACETYL-COENZYME A CARBOXYLASE CARBOXYL TRANSFERASE SUBUNIT BETA, CHLOROPLASTIC"/>
    <property type="match status" value="1"/>
</dbReference>
<feature type="compositionally biased region" description="Low complexity" evidence="14">
    <location>
        <begin position="316"/>
        <end position="329"/>
    </location>
</feature>
<comment type="pathway">
    <text evidence="13">Lipid metabolism; malonyl-CoA biosynthesis; malonyl-CoA from acetyl-CoA: step 1/1.</text>
</comment>
<dbReference type="Pfam" id="PF01039">
    <property type="entry name" value="Carboxyl_trans"/>
    <property type="match status" value="1"/>
</dbReference>
<feature type="binding site" evidence="13">
    <location>
        <position position="47"/>
    </location>
    <ligand>
        <name>Zn(2+)</name>
        <dbReference type="ChEBI" id="CHEBI:29105"/>
    </ligand>
</feature>
<evidence type="ECO:0000313" key="17">
    <source>
        <dbReference type="Proteomes" id="UP000315037"/>
    </source>
</evidence>
<evidence type="ECO:0000256" key="3">
    <source>
        <dbReference type="ARBA" id="ARBA00022679"/>
    </source>
</evidence>
<keyword evidence="3 13" id="KW-0808">Transferase</keyword>
<dbReference type="GO" id="GO:0003989">
    <property type="term" value="F:acetyl-CoA carboxylase activity"/>
    <property type="evidence" value="ECO:0007669"/>
    <property type="project" value="InterPro"/>
</dbReference>
<comment type="caution">
    <text evidence="16">The sequence shown here is derived from an EMBL/GenBank/DDBJ whole genome shotgun (WGS) entry which is preliminary data.</text>
</comment>
<keyword evidence="13" id="KW-0963">Cytoplasm</keyword>
<feature type="binding site" evidence="13">
    <location>
        <position position="31"/>
    </location>
    <ligand>
        <name>Zn(2+)</name>
        <dbReference type="ChEBI" id="CHEBI:29105"/>
    </ligand>
</feature>
<keyword evidence="17" id="KW-1185">Reference proteome</keyword>
<accession>A0A506URW8</accession>
<dbReference type="InterPro" id="IPR011762">
    <property type="entry name" value="COA_CT_N"/>
</dbReference>
<evidence type="ECO:0000256" key="12">
    <source>
        <dbReference type="ARBA" id="ARBA00025280"/>
    </source>
</evidence>
<gene>
    <name evidence="13" type="primary">accD</name>
    <name evidence="16" type="ORF">E3202_04120</name>
</gene>
<evidence type="ECO:0000313" key="16">
    <source>
        <dbReference type="EMBL" id="TPW36088.1"/>
    </source>
</evidence>
<dbReference type="GO" id="GO:0008270">
    <property type="term" value="F:zinc ion binding"/>
    <property type="evidence" value="ECO:0007669"/>
    <property type="project" value="UniProtKB-UniRule"/>
</dbReference>
<comment type="catalytic activity">
    <reaction evidence="13">
        <text>N(6)-carboxybiotinyl-L-lysyl-[protein] + acetyl-CoA = N(6)-biotinyl-L-lysyl-[protein] + malonyl-CoA</text>
        <dbReference type="Rhea" id="RHEA:54728"/>
        <dbReference type="Rhea" id="RHEA-COMP:10505"/>
        <dbReference type="Rhea" id="RHEA-COMP:10506"/>
        <dbReference type="ChEBI" id="CHEBI:57288"/>
        <dbReference type="ChEBI" id="CHEBI:57384"/>
        <dbReference type="ChEBI" id="CHEBI:83144"/>
        <dbReference type="ChEBI" id="CHEBI:83145"/>
        <dbReference type="EC" id="2.1.3.15"/>
    </reaction>
</comment>
<protein>
    <recommendedName>
        <fullName evidence="13">Acetyl-coenzyme A carboxylase carboxyl transferase subunit beta</fullName>
        <shortName evidence="13">ACCase subunit beta</shortName>
        <shortName evidence="13">Acetyl-CoA carboxylase carboxyltransferase subunit beta</shortName>
        <ecNumber evidence="13">2.1.3.15</ecNumber>
    </recommendedName>
</protein>
<dbReference type="EMBL" id="SORZ01000001">
    <property type="protein sequence ID" value="TPW36088.1"/>
    <property type="molecule type" value="Genomic_DNA"/>
</dbReference>
<dbReference type="PROSITE" id="PS50980">
    <property type="entry name" value="COA_CT_NTER"/>
    <property type="match status" value="1"/>
</dbReference>
<sequence>MSWLTDYVRPKVRSLLQRDVPDNLWTNCDSCGQMLLIRDYERNWKVCPHCGHHGRALAHERMKWTFDNGEYTPIELPKMPTDPLAFRDSKRYTDRLKTARAKTQLDDSLLVAHGRIGGRETVVAVMAFEFMAGTMGPALGEAFLAACRLAVLQKAPLVIFTASGGARMQEGVASLMQMPRTTIGVQMLREAGLPYIVVFTNPTTGGVSASFAMLGDVHVAEPDALIAFAGPRVIRDTVREELPEGFQKSEYLLEHGMVDLIAPRAELPQTLGRLVNMLAPTTRTVTLPGAGQEEQRPPTQHPVPHPPATRQSAAPSGHNSGHSEGGHKPPSGKHSAKHHKHRKKSGA</sequence>
<keyword evidence="11 13" id="KW-0275">Fatty acid biosynthesis</keyword>
<feature type="zinc finger region" description="C4-type" evidence="13">
    <location>
        <begin position="28"/>
        <end position="50"/>
    </location>
</feature>
<dbReference type="Proteomes" id="UP000315037">
    <property type="component" value="Unassembled WGS sequence"/>
</dbReference>
<comment type="function">
    <text evidence="12 13">Component of the acetyl coenzyme A carboxylase (ACC) complex. Biotin carboxylase (BC) catalyzes the carboxylation of biotin on its carrier protein (BCCP) and then the CO(2) group is transferred by the transcarboxylase to acetyl-CoA to form malonyl-CoA.</text>
</comment>
<dbReference type="GO" id="GO:2001295">
    <property type="term" value="P:malonyl-CoA biosynthetic process"/>
    <property type="evidence" value="ECO:0007669"/>
    <property type="project" value="UniProtKB-UniRule"/>
</dbReference>
<keyword evidence="8 13" id="KW-0862">Zinc</keyword>
<dbReference type="InterPro" id="IPR041010">
    <property type="entry name" value="Znf-ACC"/>
</dbReference>
<keyword evidence="16" id="KW-0436">Ligase</keyword>
<dbReference type="PANTHER" id="PTHR42995:SF5">
    <property type="entry name" value="ACETYL-COENZYME A CARBOXYLASE CARBOXYL TRANSFERASE SUBUNIT BETA, CHLOROPLASTIC"/>
    <property type="match status" value="1"/>
</dbReference>
<organism evidence="16 17">
    <name type="scientific">Oecophyllibacter saccharovorans</name>
    <dbReference type="NCBI Taxonomy" id="2558360"/>
    <lineage>
        <taxon>Bacteria</taxon>
        <taxon>Pseudomonadati</taxon>
        <taxon>Pseudomonadota</taxon>
        <taxon>Alphaproteobacteria</taxon>
        <taxon>Acetobacterales</taxon>
        <taxon>Acetobacteraceae</taxon>
        <taxon>Oecophyllibacter</taxon>
    </lineage>
</organism>
<dbReference type="InterPro" id="IPR034733">
    <property type="entry name" value="AcCoA_carboxyl_beta"/>
</dbReference>
<dbReference type="GO" id="GO:0009329">
    <property type="term" value="C:acetate CoA-transferase complex"/>
    <property type="evidence" value="ECO:0007669"/>
    <property type="project" value="TreeGrafter"/>
</dbReference>
<evidence type="ECO:0000256" key="2">
    <source>
        <dbReference type="ARBA" id="ARBA00022516"/>
    </source>
</evidence>
<dbReference type="GO" id="GO:0016743">
    <property type="term" value="F:carboxyl- or carbamoyltransferase activity"/>
    <property type="evidence" value="ECO:0007669"/>
    <property type="project" value="UniProtKB-UniRule"/>
</dbReference>
<dbReference type="NCBIfam" id="TIGR00515">
    <property type="entry name" value="accD"/>
    <property type="match status" value="1"/>
</dbReference>
<proteinExistence type="inferred from homology"/>
<evidence type="ECO:0000256" key="9">
    <source>
        <dbReference type="ARBA" id="ARBA00022840"/>
    </source>
</evidence>
<dbReference type="GO" id="GO:0005524">
    <property type="term" value="F:ATP binding"/>
    <property type="evidence" value="ECO:0007669"/>
    <property type="project" value="UniProtKB-KW"/>
</dbReference>
<dbReference type="Pfam" id="PF17848">
    <property type="entry name" value="Zn_ribbon_ACC"/>
    <property type="match status" value="1"/>
</dbReference>